<evidence type="ECO:0000313" key="3">
    <source>
        <dbReference type="Proteomes" id="UP000631114"/>
    </source>
</evidence>
<accession>A0A835H5A9</accession>
<reference evidence="2 3" key="1">
    <citation type="submission" date="2020-10" db="EMBL/GenBank/DDBJ databases">
        <title>The Coptis chinensis genome and diversification of protoberbering-type alkaloids.</title>
        <authorList>
            <person name="Wang B."/>
            <person name="Shu S."/>
            <person name="Song C."/>
            <person name="Liu Y."/>
        </authorList>
    </citation>
    <scope>NUCLEOTIDE SEQUENCE [LARGE SCALE GENOMIC DNA]</scope>
    <source>
        <strain evidence="2">HL-2020</strain>
        <tissue evidence="2">Leaf</tissue>
    </source>
</reference>
<dbReference type="GO" id="GO:0010082">
    <property type="term" value="P:regulation of root meristem growth"/>
    <property type="evidence" value="ECO:0007669"/>
    <property type="project" value="InterPro"/>
</dbReference>
<sequence>MVLIMNFIRSLVAGFLFTLLVLGDSHAHTQQAVETIMVVNGGLALNGENDVSADQELLDGVPALTISRNKKLGGRKMVMDVALTKRNNNQRCSAKWSNFKDFRNNLKSQKSAIYHSGSSQPGKSVSRSDEALHETTEYRKLLEETIDIVNLMHMDYTGNGNCKRMPPINNYIPTDKDNVKP</sequence>
<feature type="chain" id="PRO_5033015848" evidence="1">
    <location>
        <begin position="28"/>
        <end position="181"/>
    </location>
</feature>
<evidence type="ECO:0000313" key="2">
    <source>
        <dbReference type="EMBL" id="KAF9593780.1"/>
    </source>
</evidence>
<proteinExistence type="predicted"/>
<dbReference type="PANTHER" id="PTHR36313">
    <property type="entry name" value="ROOT MERISTEM GROWTH FACTOR 2"/>
    <property type="match status" value="1"/>
</dbReference>
<keyword evidence="3" id="KW-1185">Reference proteome</keyword>
<dbReference type="InterPro" id="IPR038804">
    <property type="entry name" value="RGF3"/>
</dbReference>
<dbReference type="AlphaFoldDB" id="A0A835H5A9"/>
<gene>
    <name evidence="2" type="ORF">IFM89_025405</name>
</gene>
<dbReference type="PANTHER" id="PTHR36313:SF7">
    <property type="entry name" value="OS09G0474600 PROTEIN"/>
    <property type="match status" value="1"/>
</dbReference>
<dbReference type="GO" id="GO:0008083">
    <property type="term" value="F:growth factor activity"/>
    <property type="evidence" value="ECO:0007669"/>
    <property type="project" value="InterPro"/>
</dbReference>
<name>A0A835H5A9_9MAGN</name>
<keyword evidence="1" id="KW-0732">Signal</keyword>
<protein>
    <submittedName>
        <fullName evidence="2">Uncharacterized protein</fullName>
    </submittedName>
</protein>
<comment type="caution">
    <text evidence="2">The sequence shown here is derived from an EMBL/GenBank/DDBJ whole genome shotgun (WGS) entry which is preliminary data.</text>
</comment>
<dbReference type="EMBL" id="JADFTS010000008">
    <property type="protein sequence ID" value="KAF9593780.1"/>
    <property type="molecule type" value="Genomic_DNA"/>
</dbReference>
<evidence type="ECO:0000256" key="1">
    <source>
        <dbReference type="SAM" id="SignalP"/>
    </source>
</evidence>
<dbReference type="OrthoDB" id="1937240at2759"/>
<dbReference type="Proteomes" id="UP000631114">
    <property type="component" value="Unassembled WGS sequence"/>
</dbReference>
<organism evidence="2 3">
    <name type="scientific">Coptis chinensis</name>
    <dbReference type="NCBI Taxonomy" id="261450"/>
    <lineage>
        <taxon>Eukaryota</taxon>
        <taxon>Viridiplantae</taxon>
        <taxon>Streptophyta</taxon>
        <taxon>Embryophyta</taxon>
        <taxon>Tracheophyta</taxon>
        <taxon>Spermatophyta</taxon>
        <taxon>Magnoliopsida</taxon>
        <taxon>Ranunculales</taxon>
        <taxon>Ranunculaceae</taxon>
        <taxon>Coptidoideae</taxon>
        <taxon>Coptis</taxon>
    </lineage>
</organism>
<feature type="signal peptide" evidence="1">
    <location>
        <begin position="1"/>
        <end position="27"/>
    </location>
</feature>